<evidence type="ECO:0000256" key="1">
    <source>
        <dbReference type="SAM" id="Coils"/>
    </source>
</evidence>
<dbReference type="EMBL" id="CAJVQB010017243">
    <property type="protein sequence ID" value="CAG8783388.1"/>
    <property type="molecule type" value="Genomic_DNA"/>
</dbReference>
<sequence length="200" mass="23004">EKSETEKESVTTSKRDLIATTEIEPTITTPSRKVMLELLECGTTDYGTDEVQKQIINQKLKQTNEIEELVKNRHKEVTAKEANNSLEQIEKNLIEISFRPDSRLLKESEVNIYSSIWAPKSEETLGTISQKSEVYNFTLWDIPKEVQVNRIRQCLNFYGKATIVQTQEHGKTKAVYAQLTSRATSRIEALQKAWAIHFKE</sequence>
<comment type="caution">
    <text evidence="2">The sequence shown here is derived from an EMBL/GenBank/DDBJ whole genome shotgun (WGS) entry which is preliminary data.</text>
</comment>
<keyword evidence="3" id="KW-1185">Reference proteome</keyword>
<organism evidence="2 3">
    <name type="scientific">Gigaspora margarita</name>
    <dbReference type="NCBI Taxonomy" id="4874"/>
    <lineage>
        <taxon>Eukaryota</taxon>
        <taxon>Fungi</taxon>
        <taxon>Fungi incertae sedis</taxon>
        <taxon>Mucoromycota</taxon>
        <taxon>Glomeromycotina</taxon>
        <taxon>Glomeromycetes</taxon>
        <taxon>Diversisporales</taxon>
        <taxon>Gigasporaceae</taxon>
        <taxon>Gigaspora</taxon>
    </lineage>
</organism>
<feature type="coiled-coil region" evidence="1">
    <location>
        <begin position="72"/>
        <end position="99"/>
    </location>
</feature>
<evidence type="ECO:0000313" key="3">
    <source>
        <dbReference type="Proteomes" id="UP000789901"/>
    </source>
</evidence>
<protein>
    <submittedName>
        <fullName evidence="2">23041_t:CDS:1</fullName>
    </submittedName>
</protein>
<keyword evidence="1" id="KW-0175">Coiled coil</keyword>
<name>A0ABN7VL23_GIGMA</name>
<proteinExistence type="predicted"/>
<gene>
    <name evidence="2" type="ORF">GMARGA_LOCUS20047</name>
</gene>
<reference evidence="2 3" key="1">
    <citation type="submission" date="2021-06" db="EMBL/GenBank/DDBJ databases">
        <authorList>
            <person name="Kallberg Y."/>
            <person name="Tangrot J."/>
            <person name="Rosling A."/>
        </authorList>
    </citation>
    <scope>NUCLEOTIDE SEQUENCE [LARGE SCALE GENOMIC DNA]</scope>
    <source>
        <strain evidence="2 3">120-4 pot B 10/14</strain>
    </source>
</reference>
<dbReference type="Proteomes" id="UP000789901">
    <property type="component" value="Unassembled WGS sequence"/>
</dbReference>
<feature type="non-terminal residue" evidence="2">
    <location>
        <position position="1"/>
    </location>
</feature>
<evidence type="ECO:0000313" key="2">
    <source>
        <dbReference type="EMBL" id="CAG8783388.1"/>
    </source>
</evidence>
<accession>A0ABN7VL23</accession>